<dbReference type="InterPro" id="IPR036986">
    <property type="entry name" value="S4_RNA-bd_sf"/>
</dbReference>
<dbReference type="InterPro" id="IPR002877">
    <property type="entry name" value="RNA_MeTrfase_FtsJ_dom"/>
</dbReference>
<evidence type="ECO:0000313" key="6">
    <source>
        <dbReference type="EMBL" id="MFC6279688.1"/>
    </source>
</evidence>
<feature type="compositionally biased region" description="Basic residues" evidence="4">
    <location>
        <begin position="332"/>
        <end position="343"/>
    </location>
</feature>
<keyword evidence="6" id="KW-0489">Methyltransferase</keyword>
<keyword evidence="7" id="KW-1185">Reference proteome</keyword>
<evidence type="ECO:0000256" key="1">
    <source>
        <dbReference type="ARBA" id="ARBA00022884"/>
    </source>
</evidence>
<dbReference type="CDD" id="cd00165">
    <property type="entry name" value="S4"/>
    <property type="match status" value="1"/>
</dbReference>
<evidence type="ECO:0000256" key="3">
    <source>
        <dbReference type="PROSITE-ProRule" id="PRU00182"/>
    </source>
</evidence>
<dbReference type="GO" id="GO:0008168">
    <property type="term" value="F:methyltransferase activity"/>
    <property type="evidence" value="ECO:0007669"/>
    <property type="project" value="UniProtKB-KW"/>
</dbReference>
<evidence type="ECO:0000313" key="7">
    <source>
        <dbReference type="Proteomes" id="UP001596270"/>
    </source>
</evidence>
<sequence length="343" mass="37575">MRADLFLVEHGFATTRSQAQRLIASGVQWRVLVDTDVLPAWKRVAKNGDEIPDAAEMEVLDNTEAKYISRGGLKLEGALKATKLDVSGLRCLDIGQSTGGFTDCLLQHGAAQVVGVDVGHGQLHATMRDDARVVCIEGVNARSLTADDLAEHYRRALHLKNGGEEGDEDFDDEAPESDEEAFNPLFDFLTGDLSFISLTLVLPAVARLLKADGHLLMLVKPQFELQPGQIGKGGIVRDPVHFEFVEKRLRDTCAQVGVDVLGWMESAIEGGDGNREFFIHGKKQHNVAAEDQPLVAAPSRNLVKRTPRSELRARHAAHEDSEEAHAGQHGPARAKRRHNPDED</sequence>
<feature type="compositionally biased region" description="Basic and acidic residues" evidence="4">
    <location>
        <begin position="307"/>
        <end position="326"/>
    </location>
</feature>
<evidence type="ECO:0000256" key="4">
    <source>
        <dbReference type="SAM" id="MobiDB-lite"/>
    </source>
</evidence>
<dbReference type="Proteomes" id="UP001596270">
    <property type="component" value="Unassembled WGS sequence"/>
</dbReference>
<dbReference type="InterPro" id="IPR047048">
    <property type="entry name" value="TlyA"/>
</dbReference>
<dbReference type="GO" id="GO:0032259">
    <property type="term" value="P:methylation"/>
    <property type="evidence" value="ECO:0007669"/>
    <property type="project" value="UniProtKB-KW"/>
</dbReference>
<dbReference type="Pfam" id="PF01728">
    <property type="entry name" value="FtsJ"/>
    <property type="match status" value="1"/>
</dbReference>
<accession>A0ABW1TRT8</accession>
<dbReference type="PROSITE" id="PS50889">
    <property type="entry name" value="S4"/>
    <property type="match status" value="1"/>
</dbReference>
<dbReference type="InterPro" id="IPR029063">
    <property type="entry name" value="SAM-dependent_MTases_sf"/>
</dbReference>
<dbReference type="Gene3D" id="3.40.50.150">
    <property type="entry name" value="Vaccinia Virus protein VP39"/>
    <property type="match status" value="1"/>
</dbReference>
<dbReference type="EMBL" id="JBHSRS010000001">
    <property type="protein sequence ID" value="MFC6279688.1"/>
    <property type="molecule type" value="Genomic_DNA"/>
</dbReference>
<dbReference type="RefSeq" id="WP_371434718.1">
    <property type="nucleotide sequence ID" value="NZ_JBHSRS010000001.1"/>
</dbReference>
<evidence type="ECO:0000259" key="5">
    <source>
        <dbReference type="Pfam" id="PF01728"/>
    </source>
</evidence>
<comment type="caution">
    <text evidence="6">The sequence shown here is derived from an EMBL/GenBank/DDBJ whole genome shotgun (WGS) entry which is preliminary data.</text>
</comment>
<feature type="region of interest" description="Disordered" evidence="4">
    <location>
        <begin position="299"/>
        <end position="343"/>
    </location>
</feature>
<protein>
    <submittedName>
        <fullName evidence="6">TlyA family RNA methyltransferase</fullName>
    </submittedName>
</protein>
<reference evidence="7" key="1">
    <citation type="journal article" date="2019" name="Int. J. Syst. Evol. Microbiol.">
        <title>The Global Catalogue of Microorganisms (GCM) 10K type strain sequencing project: providing services to taxonomists for standard genome sequencing and annotation.</title>
        <authorList>
            <consortium name="The Broad Institute Genomics Platform"/>
            <consortium name="The Broad Institute Genome Sequencing Center for Infectious Disease"/>
            <person name="Wu L."/>
            <person name="Ma J."/>
        </authorList>
    </citation>
    <scope>NUCLEOTIDE SEQUENCE [LARGE SCALE GENOMIC DNA]</scope>
    <source>
        <strain evidence="7">CCUG 39402</strain>
    </source>
</reference>
<dbReference type="PANTHER" id="PTHR32319:SF0">
    <property type="entry name" value="BACTERIAL HEMOLYSIN-LIKE PROTEIN"/>
    <property type="match status" value="1"/>
</dbReference>
<gene>
    <name evidence="6" type="ORF">ACFQND_00350</name>
</gene>
<evidence type="ECO:0000256" key="2">
    <source>
        <dbReference type="ARBA" id="ARBA00029460"/>
    </source>
</evidence>
<proteinExistence type="inferred from homology"/>
<name>A0ABW1TRT8_9BURK</name>
<dbReference type="PANTHER" id="PTHR32319">
    <property type="entry name" value="BACTERIAL HEMOLYSIN-LIKE PROTEIN"/>
    <property type="match status" value="1"/>
</dbReference>
<feature type="domain" description="Ribosomal RNA methyltransferase FtsJ" evidence="5">
    <location>
        <begin position="67"/>
        <end position="282"/>
    </location>
</feature>
<organism evidence="6 7">
    <name type="scientific">Polaromonas aquatica</name>
    <dbReference type="NCBI Taxonomy" id="332657"/>
    <lineage>
        <taxon>Bacteria</taxon>
        <taxon>Pseudomonadati</taxon>
        <taxon>Pseudomonadota</taxon>
        <taxon>Betaproteobacteria</taxon>
        <taxon>Burkholderiales</taxon>
        <taxon>Comamonadaceae</taxon>
        <taxon>Polaromonas</taxon>
    </lineage>
</organism>
<keyword evidence="6" id="KW-0808">Transferase</keyword>
<dbReference type="SUPFAM" id="SSF53335">
    <property type="entry name" value="S-adenosyl-L-methionine-dependent methyltransferases"/>
    <property type="match status" value="1"/>
</dbReference>
<comment type="similarity">
    <text evidence="2">Belongs to the TlyA family.</text>
</comment>
<keyword evidence="1 3" id="KW-0694">RNA-binding</keyword>
<dbReference type="Gene3D" id="3.10.290.10">
    <property type="entry name" value="RNA-binding S4 domain"/>
    <property type="match status" value="1"/>
</dbReference>